<proteinExistence type="predicted"/>
<dbReference type="Proteomes" id="UP000076967">
    <property type="component" value="Unassembled WGS sequence"/>
</dbReference>
<evidence type="ECO:0000313" key="1">
    <source>
        <dbReference type="EMBL" id="OAB40793.1"/>
    </source>
</evidence>
<sequence length="200" mass="23284">MKIKRTILIAFVTIFSVSLLLTGCFESKAMTTPEVPQVIQEKVAPIQEEEEKRFSYLDQLPNERVKAYERFVSDKDVRYLQSFSPEEILLVYFHSVAGADEDVIYALTYDNGVLPDLEVFRKEYRENLARRETEYALEFRYYDSIKPYEGTVKENEIGMAITVGVGSFTATNVYSLKKENNVWKMNIYHLMEPVKSKTKK</sequence>
<protein>
    <submittedName>
        <fullName evidence="1">Uncharacterized protein</fullName>
    </submittedName>
</protein>
<organism evidence="1 2">
    <name type="scientific">Paenibacillus glacialis</name>
    <dbReference type="NCBI Taxonomy" id="494026"/>
    <lineage>
        <taxon>Bacteria</taxon>
        <taxon>Bacillati</taxon>
        <taxon>Bacillota</taxon>
        <taxon>Bacilli</taxon>
        <taxon>Bacillales</taxon>
        <taxon>Paenibacillaceae</taxon>
        <taxon>Paenibacillus</taxon>
    </lineage>
</organism>
<dbReference type="STRING" id="494026.PGLA_17640"/>
<keyword evidence="2" id="KW-1185">Reference proteome</keyword>
<dbReference type="AlphaFoldDB" id="A0A162MA04"/>
<accession>A0A162MA04</accession>
<dbReference type="OrthoDB" id="2970464at2"/>
<reference evidence="1 2" key="1">
    <citation type="submission" date="2016-03" db="EMBL/GenBank/DDBJ databases">
        <title>Draft genome sequence of Paenibacillus glacialis DSM 22343.</title>
        <authorList>
            <person name="Shin S.-K."/>
            <person name="Yi H."/>
        </authorList>
    </citation>
    <scope>NUCLEOTIDE SEQUENCE [LARGE SCALE GENOMIC DNA]</scope>
    <source>
        <strain evidence="1 2">DSM 22343</strain>
    </source>
</reference>
<evidence type="ECO:0000313" key="2">
    <source>
        <dbReference type="Proteomes" id="UP000076967"/>
    </source>
</evidence>
<gene>
    <name evidence="1" type="ORF">PGLA_17640</name>
</gene>
<dbReference type="RefSeq" id="WP_068535368.1">
    <property type="nucleotide sequence ID" value="NZ_LVJH01000034.1"/>
</dbReference>
<dbReference type="EMBL" id="LVJH01000034">
    <property type="protein sequence ID" value="OAB40793.1"/>
    <property type="molecule type" value="Genomic_DNA"/>
</dbReference>
<name>A0A162MA04_9BACL</name>
<dbReference type="PROSITE" id="PS51257">
    <property type="entry name" value="PROKAR_LIPOPROTEIN"/>
    <property type="match status" value="1"/>
</dbReference>
<comment type="caution">
    <text evidence="1">The sequence shown here is derived from an EMBL/GenBank/DDBJ whole genome shotgun (WGS) entry which is preliminary data.</text>
</comment>